<dbReference type="EMBL" id="LBUP01000002">
    <property type="protein sequence ID" value="KKQ67021.1"/>
    <property type="molecule type" value="Genomic_DNA"/>
</dbReference>
<feature type="domain" description="BioF2-like acetyltransferase" evidence="7">
    <location>
        <begin position="145"/>
        <end position="272"/>
    </location>
</feature>
<dbReference type="PROSITE" id="PS51191">
    <property type="entry name" value="FEMABX"/>
    <property type="match status" value="1"/>
</dbReference>
<evidence type="ECO:0000313" key="8">
    <source>
        <dbReference type="EMBL" id="KKQ67021.1"/>
    </source>
</evidence>
<evidence type="ECO:0000256" key="1">
    <source>
        <dbReference type="ARBA" id="ARBA00009943"/>
    </source>
</evidence>
<dbReference type="PATRIC" id="fig|1618422.5.peg.579"/>
<dbReference type="GO" id="GO:0009252">
    <property type="term" value="P:peptidoglycan biosynthetic process"/>
    <property type="evidence" value="ECO:0007669"/>
    <property type="project" value="UniProtKB-KW"/>
</dbReference>
<keyword evidence="3" id="KW-0133">Cell shape</keyword>
<sequence length="348" mass="40916">MDLREITEKDEYDKHVTHVIQSWQWGEFRKSLGLPLLRFGIYENDKLVTAFQLTLHKIPFTNFNVGYLPKGPFPDKKLKTALEIIGKKHNCAFIKIEPDIEASSVKGQGLSIDNKFKTSPKPLFTKYNFVLDLTPSLDELLKNMHQKTRYNIRLAEKKGVKVEIREDDEAFNIYLDLYFETTKRQNYHGHNREYHAQVWETLKKEKTAKIAIAFFESEPLTAWMLLNFKDTLYYPYGGSLPKHRELMHSNLVAWEAIKYGKKLNLKYFDMWGALGPNADPKDPWYGFHRFKQGYGARHVEYLGTFDLIFNYPIYLLFTFIDKLTPLKLFLLKLLEKLQISQLSLRGTK</sequence>
<dbReference type="InterPro" id="IPR016181">
    <property type="entry name" value="Acyl_CoA_acyltransferase"/>
</dbReference>
<protein>
    <submittedName>
        <fullName evidence="8">FemAB family protein</fullName>
    </submittedName>
</protein>
<dbReference type="Gene3D" id="3.40.630.30">
    <property type="match status" value="2"/>
</dbReference>
<proteinExistence type="inferred from homology"/>
<organism evidence="8 9">
    <name type="scientific">Candidatus Daviesbacteria bacterium GW2011_GWA2_38_24</name>
    <dbReference type="NCBI Taxonomy" id="1618422"/>
    <lineage>
        <taxon>Bacteria</taxon>
        <taxon>Candidatus Daviesiibacteriota</taxon>
    </lineage>
</organism>
<dbReference type="Pfam" id="PF02388">
    <property type="entry name" value="FemAB"/>
    <property type="match status" value="1"/>
</dbReference>
<dbReference type="InterPro" id="IPR050644">
    <property type="entry name" value="PG_Glycine_Bridge_Synth"/>
</dbReference>
<accession>A0A0G0MPZ9</accession>
<dbReference type="Proteomes" id="UP000034235">
    <property type="component" value="Unassembled WGS sequence"/>
</dbReference>
<dbReference type="Pfam" id="PF13480">
    <property type="entry name" value="Acetyltransf_6"/>
    <property type="match status" value="1"/>
</dbReference>
<evidence type="ECO:0000256" key="5">
    <source>
        <dbReference type="ARBA" id="ARBA00023315"/>
    </source>
</evidence>
<evidence type="ECO:0000256" key="3">
    <source>
        <dbReference type="ARBA" id="ARBA00022960"/>
    </source>
</evidence>
<reference evidence="8 9" key="1">
    <citation type="journal article" date="2015" name="Nature">
        <title>rRNA introns, odd ribosomes, and small enigmatic genomes across a large radiation of phyla.</title>
        <authorList>
            <person name="Brown C.T."/>
            <person name="Hug L.A."/>
            <person name="Thomas B.C."/>
            <person name="Sharon I."/>
            <person name="Castelle C.J."/>
            <person name="Singh A."/>
            <person name="Wilkins M.J."/>
            <person name="Williams K.H."/>
            <person name="Banfield J.F."/>
        </authorList>
    </citation>
    <scope>NUCLEOTIDE SEQUENCE [LARGE SCALE GENOMIC DNA]</scope>
</reference>
<dbReference type="PANTHER" id="PTHR36174:SF1">
    <property type="entry name" value="LIPID II:GLYCINE GLYCYLTRANSFERASE"/>
    <property type="match status" value="1"/>
</dbReference>
<dbReference type="InterPro" id="IPR003447">
    <property type="entry name" value="FEMABX"/>
</dbReference>
<keyword evidence="6" id="KW-0961">Cell wall biogenesis/degradation</keyword>
<dbReference type="InterPro" id="IPR038740">
    <property type="entry name" value="BioF2-like_GNAT_dom"/>
</dbReference>
<keyword evidence="4" id="KW-0573">Peptidoglycan synthesis</keyword>
<evidence type="ECO:0000256" key="6">
    <source>
        <dbReference type="ARBA" id="ARBA00023316"/>
    </source>
</evidence>
<evidence type="ECO:0000256" key="2">
    <source>
        <dbReference type="ARBA" id="ARBA00022679"/>
    </source>
</evidence>
<dbReference type="GO" id="GO:0016755">
    <property type="term" value="F:aminoacyltransferase activity"/>
    <property type="evidence" value="ECO:0007669"/>
    <property type="project" value="InterPro"/>
</dbReference>
<dbReference type="GO" id="GO:0071555">
    <property type="term" value="P:cell wall organization"/>
    <property type="evidence" value="ECO:0007669"/>
    <property type="project" value="UniProtKB-KW"/>
</dbReference>
<dbReference type="AlphaFoldDB" id="A0A0G0MPZ9"/>
<gene>
    <name evidence="8" type="ORF">US86_C0002G0138</name>
</gene>
<evidence type="ECO:0000259" key="7">
    <source>
        <dbReference type="Pfam" id="PF13480"/>
    </source>
</evidence>
<dbReference type="PANTHER" id="PTHR36174">
    <property type="entry name" value="LIPID II:GLYCINE GLYCYLTRANSFERASE"/>
    <property type="match status" value="1"/>
</dbReference>
<comment type="caution">
    <text evidence="8">The sequence shown here is derived from an EMBL/GenBank/DDBJ whole genome shotgun (WGS) entry which is preliminary data.</text>
</comment>
<keyword evidence="5" id="KW-0012">Acyltransferase</keyword>
<dbReference type="GO" id="GO:0008360">
    <property type="term" value="P:regulation of cell shape"/>
    <property type="evidence" value="ECO:0007669"/>
    <property type="project" value="UniProtKB-KW"/>
</dbReference>
<dbReference type="SUPFAM" id="SSF55729">
    <property type="entry name" value="Acyl-CoA N-acyltransferases (Nat)"/>
    <property type="match status" value="2"/>
</dbReference>
<keyword evidence="2" id="KW-0808">Transferase</keyword>
<evidence type="ECO:0000313" key="9">
    <source>
        <dbReference type="Proteomes" id="UP000034235"/>
    </source>
</evidence>
<comment type="similarity">
    <text evidence="1">Belongs to the FemABX family.</text>
</comment>
<evidence type="ECO:0000256" key="4">
    <source>
        <dbReference type="ARBA" id="ARBA00022984"/>
    </source>
</evidence>
<name>A0A0G0MPZ9_9BACT</name>